<dbReference type="PANTHER" id="PTHR13812:SF19">
    <property type="entry name" value="KETIMINE REDUCTASE MU-CRYSTALLIN"/>
    <property type="match status" value="1"/>
</dbReference>
<dbReference type="GO" id="GO:0008473">
    <property type="term" value="F:ornithine cyclodeaminase activity"/>
    <property type="evidence" value="ECO:0007669"/>
    <property type="project" value="UniProtKB-EC"/>
</dbReference>
<proteinExistence type="predicted"/>
<organism evidence="1 2">
    <name type="scientific">Anaerocolumna sedimenticola</name>
    <dbReference type="NCBI Taxonomy" id="2696063"/>
    <lineage>
        <taxon>Bacteria</taxon>
        <taxon>Bacillati</taxon>
        <taxon>Bacillota</taxon>
        <taxon>Clostridia</taxon>
        <taxon>Lachnospirales</taxon>
        <taxon>Lachnospiraceae</taxon>
        <taxon>Anaerocolumna</taxon>
    </lineage>
</organism>
<dbReference type="PIRSF" id="PIRSF001439">
    <property type="entry name" value="CryM"/>
    <property type="match status" value="1"/>
</dbReference>
<dbReference type="Gene3D" id="3.40.50.720">
    <property type="entry name" value="NAD(P)-binding Rossmann-like Domain"/>
    <property type="match status" value="1"/>
</dbReference>
<dbReference type="Pfam" id="PF02423">
    <property type="entry name" value="OCD_Mu_crystall"/>
    <property type="match status" value="1"/>
</dbReference>
<keyword evidence="1" id="KW-0456">Lyase</keyword>
<gene>
    <name evidence="1" type="ORF">Ana3638_09330</name>
</gene>
<name>A0A6P1TKX7_9FIRM</name>
<dbReference type="InterPro" id="IPR023401">
    <property type="entry name" value="ODC_N"/>
</dbReference>
<dbReference type="AlphaFoldDB" id="A0A6P1TKX7"/>
<dbReference type="Gene3D" id="3.30.1780.10">
    <property type="entry name" value="ornithine cyclodeaminase, domain 1"/>
    <property type="match status" value="1"/>
</dbReference>
<reference evidence="1 2" key="1">
    <citation type="submission" date="2020-01" db="EMBL/GenBank/DDBJ databases">
        <title>Genome analysis of Anaerocolumna sp. CBA3638.</title>
        <authorList>
            <person name="Kim J."/>
            <person name="Roh S.W."/>
        </authorList>
    </citation>
    <scope>NUCLEOTIDE SEQUENCE [LARGE SCALE GENOMIC DNA]</scope>
    <source>
        <strain evidence="1 2">CBA3638</strain>
    </source>
</reference>
<dbReference type="RefSeq" id="WP_161837775.1">
    <property type="nucleotide sequence ID" value="NZ_CP048000.1"/>
</dbReference>
<dbReference type="PANTHER" id="PTHR13812">
    <property type="entry name" value="KETIMINE REDUCTASE MU-CRYSTALLIN"/>
    <property type="match status" value="1"/>
</dbReference>
<keyword evidence="2" id="KW-1185">Reference proteome</keyword>
<sequence length="378" mass="41830">MGYPNIDFIYLNEEDMIKAGVTDMAGCVEAMEEMFKLLKIGDYRMGGANANSHGVMMTFPESSPFPNMPTDGPDRRFMAMPAYLGGKFDMAGMKWYGSNTENRGKGLPRSILMLTLNDKDTGAPLAYMSANILSAFRTGAVPGVGIKYFAKEDSKVVGIIGPGVMSKTAFDAAMAVRHSIETVQIKGRSKKSVDSFINYVKEKYPQITDFRVVETEEEAVKDADIVSLATSSPTGDPNLYPYINEAWIKPGAVLCCPASARFDDDFLLNRARNVADNIQLYEAWEEEMDFPAYNSIPIPAVHCMDLIEEGKMKKEQVDDLGDVIMGKVPVHRKENEIVIYSVGGMPIEDVAWGTIVYRNAIEKGIGTKLNLWKEPYLA</sequence>
<evidence type="ECO:0000313" key="1">
    <source>
        <dbReference type="EMBL" id="QHQ60947.1"/>
    </source>
</evidence>
<dbReference type="NCBIfam" id="NF004848">
    <property type="entry name" value="PRK06199.1"/>
    <property type="match status" value="1"/>
</dbReference>
<dbReference type="InterPro" id="IPR003462">
    <property type="entry name" value="ODC_Mu_crystall"/>
</dbReference>
<dbReference type="InterPro" id="IPR036291">
    <property type="entry name" value="NAD(P)-bd_dom_sf"/>
</dbReference>
<dbReference type="EC" id="4.3.1.12" evidence="1"/>
<dbReference type="SUPFAM" id="SSF51735">
    <property type="entry name" value="NAD(P)-binding Rossmann-fold domains"/>
    <property type="match status" value="1"/>
</dbReference>
<protein>
    <submittedName>
        <fullName evidence="1">Ornithine cyclodeaminase</fullName>
        <ecNumber evidence="1">4.3.1.12</ecNumber>
    </submittedName>
</protein>
<accession>A0A6P1TKX7</accession>
<dbReference type="EMBL" id="CP048000">
    <property type="protein sequence ID" value="QHQ60947.1"/>
    <property type="molecule type" value="Genomic_DNA"/>
</dbReference>
<evidence type="ECO:0000313" key="2">
    <source>
        <dbReference type="Proteomes" id="UP000464314"/>
    </source>
</evidence>
<dbReference type="Proteomes" id="UP000464314">
    <property type="component" value="Chromosome"/>
</dbReference>
<dbReference type="KEGG" id="anr:Ana3638_09330"/>
<dbReference type="GO" id="GO:0005737">
    <property type="term" value="C:cytoplasm"/>
    <property type="evidence" value="ECO:0007669"/>
    <property type="project" value="TreeGrafter"/>
</dbReference>